<protein>
    <submittedName>
        <fullName evidence="1">Pirin</fullName>
    </submittedName>
</protein>
<proteinExistence type="predicted"/>
<accession>A0A2P2L737</accession>
<organism evidence="1">
    <name type="scientific">Rhizophora mucronata</name>
    <name type="common">Asiatic mangrove</name>
    <dbReference type="NCBI Taxonomy" id="61149"/>
    <lineage>
        <taxon>Eukaryota</taxon>
        <taxon>Viridiplantae</taxon>
        <taxon>Streptophyta</taxon>
        <taxon>Embryophyta</taxon>
        <taxon>Tracheophyta</taxon>
        <taxon>Spermatophyta</taxon>
        <taxon>Magnoliopsida</taxon>
        <taxon>eudicotyledons</taxon>
        <taxon>Gunneridae</taxon>
        <taxon>Pentapetalae</taxon>
        <taxon>rosids</taxon>
        <taxon>fabids</taxon>
        <taxon>Malpighiales</taxon>
        <taxon>Rhizophoraceae</taxon>
        <taxon>Rhizophora</taxon>
    </lineage>
</organism>
<reference evidence="1" key="1">
    <citation type="submission" date="2018-02" db="EMBL/GenBank/DDBJ databases">
        <title>Rhizophora mucronata_Transcriptome.</title>
        <authorList>
            <person name="Meera S.P."/>
            <person name="Sreeshan A."/>
            <person name="Augustine A."/>
        </authorList>
    </citation>
    <scope>NUCLEOTIDE SEQUENCE</scope>
    <source>
        <tissue evidence="1">Leaf</tissue>
    </source>
</reference>
<dbReference type="AlphaFoldDB" id="A0A2P2L737"/>
<sequence>MTLTLTPSFVASAMSLLDIS</sequence>
<evidence type="ECO:0000313" key="1">
    <source>
        <dbReference type="EMBL" id="MBX13788.1"/>
    </source>
</evidence>
<name>A0A2P2L737_RHIMU</name>
<dbReference type="EMBL" id="GGEC01033304">
    <property type="protein sequence ID" value="MBX13788.1"/>
    <property type="molecule type" value="Transcribed_RNA"/>
</dbReference>